<organism evidence="1 2">
    <name type="scientific">Paracidobacterium acidisoli</name>
    <dbReference type="NCBI Taxonomy" id="2303751"/>
    <lineage>
        <taxon>Bacteria</taxon>
        <taxon>Pseudomonadati</taxon>
        <taxon>Acidobacteriota</taxon>
        <taxon>Terriglobia</taxon>
        <taxon>Terriglobales</taxon>
        <taxon>Acidobacteriaceae</taxon>
        <taxon>Paracidobacterium</taxon>
    </lineage>
</organism>
<evidence type="ECO:0000313" key="1">
    <source>
        <dbReference type="EMBL" id="RFU17600.1"/>
    </source>
</evidence>
<dbReference type="AlphaFoldDB" id="A0A372IRK8"/>
<gene>
    <name evidence="1" type="ORF">D0Y96_05555</name>
</gene>
<keyword evidence="2" id="KW-1185">Reference proteome</keyword>
<reference evidence="1 2" key="1">
    <citation type="submission" date="2018-08" db="EMBL/GenBank/DDBJ databases">
        <title>Acidipila sp. 4G-K13, an acidobacterium isolated from forest soil.</title>
        <authorList>
            <person name="Gao Z.-H."/>
            <person name="Qiu L.-H."/>
        </authorList>
    </citation>
    <scope>NUCLEOTIDE SEQUENCE [LARGE SCALE GENOMIC DNA]</scope>
    <source>
        <strain evidence="1 2">4G-K13</strain>
    </source>
</reference>
<accession>A0A372IRK8</accession>
<name>A0A372IRK8_9BACT</name>
<dbReference type="RefSeq" id="WP_117298350.1">
    <property type="nucleotide sequence ID" value="NZ_QVQT02000002.1"/>
</dbReference>
<sequence>MATIHISATEAARDFAGLLARVRAGAEVVIEDGSLTVAVLHTPSPPRRSIEECIALLPEDSPAMVDEDFARDVAEAVEIHREPLNPPAWD</sequence>
<evidence type="ECO:0000313" key="2">
    <source>
        <dbReference type="Proteomes" id="UP000264702"/>
    </source>
</evidence>
<dbReference type="OrthoDB" id="121220at2"/>
<comment type="caution">
    <text evidence="1">The sequence shown here is derived from an EMBL/GenBank/DDBJ whole genome shotgun (WGS) entry which is preliminary data.</text>
</comment>
<protein>
    <recommendedName>
        <fullName evidence="3">Prevent-host-death protein</fullName>
    </recommendedName>
</protein>
<evidence type="ECO:0008006" key="3">
    <source>
        <dbReference type="Google" id="ProtNLM"/>
    </source>
</evidence>
<proteinExistence type="predicted"/>
<dbReference type="Proteomes" id="UP000264702">
    <property type="component" value="Unassembled WGS sequence"/>
</dbReference>
<dbReference type="EMBL" id="QVQT01000002">
    <property type="protein sequence ID" value="RFU17600.1"/>
    <property type="molecule type" value="Genomic_DNA"/>
</dbReference>